<dbReference type="AlphaFoldDB" id="A0A8S2XUD1"/>
<gene>
    <name evidence="1" type="ORF">SMN809_LOCUS35572</name>
</gene>
<reference evidence="1" key="1">
    <citation type="submission" date="2021-02" db="EMBL/GenBank/DDBJ databases">
        <authorList>
            <person name="Nowell W R."/>
        </authorList>
    </citation>
    <scope>NUCLEOTIDE SEQUENCE</scope>
</reference>
<proteinExistence type="predicted"/>
<evidence type="ECO:0000313" key="2">
    <source>
        <dbReference type="Proteomes" id="UP000676336"/>
    </source>
</evidence>
<accession>A0A8S2XUD1</accession>
<dbReference type="Proteomes" id="UP000676336">
    <property type="component" value="Unassembled WGS sequence"/>
</dbReference>
<organism evidence="1 2">
    <name type="scientific">Rotaria magnacalcarata</name>
    <dbReference type="NCBI Taxonomy" id="392030"/>
    <lineage>
        <taxon>Eukaryota</taxon>
        <taxon>Metazoa</taxon>
        <taxon>Spiralia</taxon>
        <taxon>Gnathifera</taxon>
        <taxon>Rotifera</taxon>
        <taxon>Eurotatoria</taxon>
        <taxon>Bdelloidea</taxon>
        <taxon>Philodinida</taxon>
        <taxon>Philodinidae</taxon>
        <taxon>Rotaria</taxon>
    </lineage>
</organism>
<sequence>QQYATALACPMTSSTNAGTTLLATANTTQTPMSLSTLQQHRSHGTTTSPYIFLSTSATASDEICGNIGNGTDITSGLMTGK</sequence>
<evidence type="ECO:0000313" key="1">
    <source>
        <dbReference type="EMBL" id="CAF4515700.1"/>
    </source>
</evidence>
<dbReference type="EMBL" id="CAJOBI010085219">
    <property type="protein sequence ID" value="CAF4515700.1"/>
    <property type="molecule type" value="Genomic_DNA"/>
</dbReference>
<feature type="non-terminal residue" evidence="1">
    <location>
        <position position="1"/>
    </location>
</feature>
<protein>
    <submittedName>
        <fullName evidence="1">Uncharacterized protein</fullName>
    </submittedName>
</protein>
<comment type="caution">
    <text evidence="1">The sequence shown here is derived from an EMBL/GenBank/DDBJ whole genome shotgun (WGS) entry which is preliminary data.</text>
</comment>
<feature type="non-terminal residue" evidence="1">
    <location>
        <position position="81"/>
    </location>
</feature>
<name>A0A8S2XUD1_9BILA</name>